<keyword evidence="2" id="KW-0808">Transferase</keyword>
<evidence type="ECO:0000313" key="5">
    <source>
        <dbReference type="EMBL" id="ETV96853.1"/>
    </source>
</evidence>
<protein>
    <submittedName>
        <fullName evidence="5">Uncharacterized protein</fullName>
    </submittedName>
</protein>
<dbReference type="OrthoDB" id="441812at2759"/>
<organism evidence="5">
    <name type="scientific">Aphanomyces invadans</name>
    <dbReference type="NCBI Taxonomy" id="157072"/>
    <lineage>
        <taxon>Eukaryota</taxon>
        <taxon>Sar</taxon>
        <taxon>Stramenopiles</taxon>
        <taxon>Oomycota</taxon>
        <taxon>Saprolegniomycetes</taxon>
        <taxon>Saprolegniales</taxon>
        <taxon>Verrucalvaceae</taxon>
        <taxon>Aphanomyces</taxon>
    </lineage>
</organism>
<evidence type="ECO:0000256" key="3">
    <source>
        <dbReference type="ARBA" id="ARBA00022691"/>
    </source>
</evidence>
<sequence length="877" mass="96838">MVNFGVKHRKAGKPEMAAISWRWVAVPILVGIVALAWLHAFEAPVPTTEMHLRSFESWIRQHGGRIGDVQLAVYPGMGIGVQATNDIDEMDEVLYLPRELVICRDTMTKHLPRGFLHAGPHADDDLLAAFLLLERLKGPASKWAPYLAVLPKAIPSPMTFTTDEVLALQDAGLIQSIFDAKKETAAAFTALAKKLSSILKKRKAGLTLDDYIWARAVLDSRALTIQGTRYLVPFADMFNGQAHPTTRPANNGARFLEFHQVSPDGVRILADRSCAKNDQLVEDYGDNDNYIYLVHHGFTMSANPFDCVRLALPSPLSPSAAHLLASFGVPSSTSICVQPSGVTTDVVGWAILQAHVMDDADVAACAKSRDCLDFSSGNVMSIENVARWVRSRAVSTLMALDTSADDDKHVLAVHATSLSPAMLLVVTFRLQRKLLLQDLVASLSPFPSVHLDASAVDAVPAATTADHPSSAQDKVARFHAWLAHSSLINKLRVEYIGHGMGYGTFATQAIAADDIYLAVPTALVMDTASAMHTADLAAVFRHLERTSGHRDKMHELLLHVMHEAFVRRDASAYAPYLAMLPSLEDGAVPLTYSKAQVGVLEAVDLHRAVLAYQHQVERSYRAMQRVVFAKFPKIFPPAVFTWERYRWARFILDTRSIWWHGERHLVPMLDMVNCKEGPTNEAPARVHTTTLSEDGRTAVTKAAWAFPENAQVLENYGQPNWIYLLYHGFVLPVNSHDCVHIRLDLETPLQTLEPDSALYQASMAKVRQAGLTSLHPDFCLSNTPVPKQALLTAALYVELQTMTDASFGITDEGDAATAREMKALRLVLQKRRDALSSTEIPSSVAKVEVMRAYMEQQHLLLARLIDTLDTKLNEPLM</sequence>
<name>A0A024TS60_9STRA</name>
<dbReference type="GO" id="GO:0016279">
    <property type="term" value="F:protein-lysine N-methyltransferase activity"/>
    <property type="evidence" value="ECO:0007669"/>
    <property type="project" value="TreeGrafter"/>
</dbReference>
<dbReference type="STRING" id="157072.A0A024TS60"/>
<dbReference type="Gene3D" id="3.90.1420.10">
    <property type="entry name" value="Rubisco LSMT, substrate-binding domain"/>
    <property type="match status" value="1"/>
</dbReference>
<keyword evidence="4" id="KW-1133">Transmembrane helix</keyword>
<keyword evidence="4" id="KW-0812">Transmembrane</keyword>
<dbReference type="InterPro" id="IPR046341">
    <property type="entry name" value="SET_dom_sf"/>
</dbReference>
<keyword evidence="3" id="KW-0949">S-adenosyl-L-methionine</keyword>
<evidence type="ECO:0000256" key="1">
    <source>
        <dbReference type="ARBA" id="ARBA00022603"/>
    </source>
</evidence>
<dbReference type="CDD" id="cd10527">
    <property type="entry name" value="SET_LSMT"/>
    <property type="match status" value="2"/>
</dbReference>
<dbReference type="AlphaFoldDB" id="A0A024TS60"/>
<dbReference type="EMBL" id="KI913975">
    <property type="protein sequence ID" value="ETV96854.1"/>
    <property type="molecule type" value="Genomic_DNA"/>
</dbReference>
<dbReference type="Gene3D" id="3.90.1410.10">
    <property type="entry name" value="set domain protein methyltransferase, domain 1"/>
    <property type="match status" value="2"/>
</dbReference>
<dbReference type="InterPro" id="IPR050600">
    <property type="entry name" value="SETD3_SETD6_MTase"/>
</dbReference>
<dbReference type="VEuPathDB" id="FungiDB:H310_10138"/>
<accession>A0A024TS60</accession>
<dbReference type="RefSeq" id="XP_008874631.1">
    <property type="nucleotide sequence ID" value="XM_008876409.1"/>
</dbReference>
<keyword evidence="4" id="KW-0472">Membrane</keyword>
<dbReference type="EMBL" id="KI913975">
    <property type="protein sequence ID" value="ETV96853.1"/>
    <property type="molecule type" value="Genomic_DNA"/>
</dbReference>
<proteinExistence type="predicted"/>
<evidence type="ECO:0000256" key="2">
    <source>
        <dbReference type="ARBA" id="ARBA00022679"/>
    </source>
</evidence>
<dbReference type="GeneID" id="20087188"/>
<feature type="transmembrane region" description="Helical" evidence="4">
    <location>
        <begin position="21"/>
        <end position="40"/>
    </location>
</feature>
<gene>
    <name evidence="5" type="ORF">H310_10138</name>
</gene>
<dbReference type="InterPro" id="IPR036464">
    <property type="entry name" value="Rubisco_LSMT_subst-bd_sf"/>
</dbReference>
<dbReference type="RefSeq" id="XP_008874630.1">
    <property type="nucleotide sequence ID" value="XM_008876408.1"/>
</dbReference>
<evidence type="ECO:0000256" key="4">
    <source>
        <dbReference type="SAM" id="Phobius"/>
    </source>
</evidence>
<keyword evidence="1" id="KW-0489">Methyltransferase</keyword>
<dbReference type="SUPFAM" id="SSF82199">
    <property type="entry name" value="SET domain"/>
    <property type="match status" value="2"/>
</dbReference>
<reference evidence="5" key="1">
    <citation type="submission" date="2013-12" db="EMBL/GenBank/DDBJ databases">
        <title>The Genome Sequence of Aphanomyces invadans NJM9701.</title>
        <authorList>
            <consortium name="The Broad Institute Genomics Platform"/>
            <person name="Russ C."/>
            <person name="Tyler B."/>
            <person name="van West P."/>
            <person name="Dieguez-Uribeondo J."/>
            <person name="Young S.K."/>
            <person name="Zeng Q."/>
            <person name="Gargeya S."/>
            <person name="Fitzgerald M."/>
            <person name="Abouelleil A."/>
            <person name="Alvarado L."/>
            <person name="Chapman S.B."/>
            <person name="Gainer-Dewar J."/>
            <person name="Goldberg J."/>
            <person name="Griggs A."/>
            <person name="Gujja S."/>
            <person name="Hansen M."/>
            <person name="Howarth C."/>
            <person name="Imamovic A."/>
            <person name="Ireland A."/>
            <person name="Larimer J."/>
            <person name="McCowan C."/>
            <person name="Murphy C."/>
            <person name="Pearson M."/>
            <person name="Poon T.W."/>
            <person name="Priest M."/>
            <person name="Roberts A."/>
            <person name="Saif S."/>
            <person name="Shea T."/>
            <person name="Sykes S."/>
            <person name="Wortman J."/>
            <person name="Nusbaum C."/>
            <person name="Birren B."/>
        </authorList>
    </citation>
    <scope>NUCLEOTIDE SEQUENCE [LARGE SCALE GENOMIC DNA]</scope>
    <source>
        <strain evidence="5">NJM9701</strain>
    </source>
</reference>
<dbReference type="eggNOG" id="KOG1337">
    <property type="taxonomic scope" value="Eukaryota"/>
</dbReference>
<dbReference type="GO" id="GO:0032259">
    <property type="term" value="P:methylation"/>
    <property type="evidence" value="ECO:0007669"/>
    <property type="project" value="UniProtKB-KW"/>
</dbReference>
<dbReference type="PANTHER" id="PTHR13271">
    <property type="entry name" value="UNCHARACTERIZED PUTATIVE METHYLTRANSFERASE"/>
    <property type="match status" value="1"/>
</dbReference>